<dbReference type="Pfam" id="PF01359">
    <property type="entry name" value="Transposase_1"/>
    <property type="match status" value="1"/>
</dbReference>
<dbReference type="InterPro" id="IPR041426">
    <property type="entry name" value="Mos1_HTH"/>
</dbReference>
<dbReference type="InterPro" id="IPR043128">
    <property type="entry name" value="Rev_trsase/Diguanyl_cyclase"/>
</dbReference>
<feature type="domain" description="Reverse transcriptase" evidence="1">
    <location>
        <begin position="277"/>
        <end position="546"/>
    </location>
</feature>
<dbReference type="SUPFAM" id="SSF56672">
    <property type="entry name" value="DNA/RNA polymerases"/>
    <property type="match status" value="1"/>
</dbReference>
<dbReference type="PANTHER" id="PTHR46060:SF2">
    <property type="entry name" value="HISTONE-LYSINE N-METHYLTRANSFERASE SETMAR"/>
    <property type="match status" value="1"/>
</dbReference>
<sequence>MVRNFGVIRDKSFRARRHDCSLGDPHGNFIDAACKDTTACIQITYLAPSSLPTSSYEAEHITHIRHVLLYEFESGHPAAEAHRNLSRVFGTDAPSEWSVRAWFQRFKAENKNFEDEPRSGRPTTISFDELRNLAEQHPYEGARYFAASLGCSLSTVSNGLRPLRMVKKLGQWIPHALSDGNRQRRLDICTQLLSRSRRFDWLGTIVTGDEKWVLYVNHTHKRAWCAGDEMPYLFVKGDIHEKKVMPSVWRGVHGIYRFELLPDNTTVTAEVYCAQLQRLADNIRKEHPKLDNVRLLHDNARPHIAKKTSQKILELGWEHHLEEKCYDDRDHLENDLRAFFASKSLEFYEKGIGERTLDEAQSQEQPGFRQSFSCLDHIQTVSRVIKVCQEYRLPLVLTFVDYEKAFDRVETNAILSALVDQAFHRPLTIPIGKGVRQSDTISPKLLTAAWQWIMKSLSWKERGIRVDGRFLSNLRFADDIVLFSSSTNEAETMLNELNEAGNRIGLRINRKKTQFMKNAYCEDGGVQLEGSQIVETSSHVYLGRSMNMENDLKEELNRRMRAAWVAFAAVREATDQLTDQDLRAHLFDSTVLPALCYAVETWADTTATCRKLLTTHRALERYLLKFNRRTQDLAGLRSSDLRGMSRLCDPAEYVSKAKHKWAGHIMRRIDDRWTKRTLEWIPRDTKRPRGRPPTRWGDVFATRTDQLKAQLDTAQGPRQRHSRNLRTSWMTMARERNEWKRCWGPHVQ</sequence>
<name>A0ABR1EEL0_NECAM</name>
<gene>
    <name evidence="2" type="primary">Necator_chrX.g22255</name>
    <name evidence="2" type="ORF">RB195_022094</name>
</gene>
<dbReference type="PANTHER" id="PTHR46060">
    <property type="entry name" value="MARINER MOS1 TRANSPOSASE-LIKE PROTEIN"/>
    <property type="match status" value="1"/>
</dbReference>
<reference evidence="2 3" key="1">
    <citation type="submission" date="2023-08" db="EMBL/GenBank/DDBJ databases">
        <title>A Necator americanus chromosomal reference genome.</title>
        <authorList>
            <person name="Ilik V."/>
            <person name="Petrzelkova K.J."/>
            <person name="Pardy F."/>
            <person name="Fuh T."/>
            <person name="Niatou-Singa F.S."/>
            <person name="Gouil Q."/>
            <person name="Baker L."/>
            <person name="Ritchie M.E."/>
            <person name="Jex A.R."/>
            <person name="Gazzola D."/>
            <person name="Li H."/>
            <person name="Toshio Fujiwara R."/>
            <person name="Zhan B."/>
            <person name="Aroian R.V."/>
            <person name="Pafco B."/>
            <person name="Schwarz E.M."/>
        </authorList>
    </citation>
    <scope>NUCLEOTIDE SEQUENCE [LARGE SCALE GENOMIC DNA]</scope>
    <source>
        <strain evidence="2 3">Aroian</strain>
        <tissue evidence="2">Whole animal</tissue>
    </source>
</reference>
<dbReference type="InterPro" id="IPR000477">
    <property type="entry name" value="RT_dom"/>
</dbReference>
<keyword evidence="3" id="KW-1185">Reference proteome</keyword>
<dbReference type="Gene3D" id="1.10.10.1450">
    <property type="match status" value="1"/>
</dbReference>
<evidence type="ECO:0000313" key="3">
    <source>
        <dbReference type="Proteomes" id="UP001303046"/>
    </source>
</evidence>
<dbReference type="Gene3D" id="3.30.70.270">
    <property type="match status" value="1"/>
</dbReference>
<dbReference type="InterPro" id="IPR001888">
    <property type="entry name" value="Transposase_1"/>
</dbReference>
<dbReference type="InterPro" id="IPR043502">
    <property type="entry name" value="DNA/RNA_pol_sf"/>
</dbReference>
<proteinExistence type="predicted"/>
<dbReference type="InterPro" id="IPR052709">
    <property type="entry name" value="Transposase-MT_Hybrid"/>
</dbReference>
<evidence type="ECO:0000313" key="2">
    <source>
        <dbReference type="EMBL" id="KAK6760893.1"/>
    </source>
</evidence>
<dbReference type="Gene3D" id="3.30.420.10">
    <property type="entry name" value="Ribonuclease H-like superfamily/Ribonuclease H"/>
    <property type="match status" value="1"/>
</dbReference>
<dbReference type="CDD" id="cd01650">
    <property type="entry name" value="RT_nLTR_like"/>
    <property type="match status" value="1"/>
</dbReference>
<protein>
    <recommendedName>
        <fullName evidence="1">Reverse transcriptase domain-containing protein</fullName>
    </recommendedName>
</protein>
<accession>A0ABR1EEL0</accession>
<dbReference type="Proteomes" id="UP001303046">
    <property type="component" value="Unassembled WGS sequence"/>
</dbReference>
<dbReference type="InterPro" id="IPR036397">
    <property type="entry name" value="RNaseH_sf"/>
</dbReference>
<dbReference type="EMBL" id="JAVFWL010000006">
    <property type="protein sequence ID" value="KAK6760893.1"/>
    <property type="molecule type" value="Genomic_DNA"/>
</dbReference>
<dbReference type="Pfam" id="PF00078">
    <property type="entry name" value="RVT_1"/>
    <property type="match status" value="1"/>
</dbReference>
<organism evidence="2 3">
    <name type="scientific">Necator americanus</name>
    <name type="common">Human hookworm</name>
    <dbReference type="NCBI Taxonomy" id="51031"/>
    <lineage>
        <taxon>Eukaryota</taxon>
        <taxon>Metazoa</taxon>
        <taxon>Ecdysozoa</taxon>
        <taxon>Nematoda</taxon>
        <taxon>Chromadorea</taxon>
        <taxon>Rhabditida</taxon>
        <taxon>Rhabditina</taxon>
        <taxon>Rhabditomorpha</taxon>
        <taxon>Strongyloidea</taxon>
        <taxon>Ancylostomatidae</taxon>
        <taxon>Bunostominae</taxon>
        <taxon>Necator</taxon>
    </lineage>
</organism>
<dbReference type="Pfam" id="PF17906">
    <property type="entry name" value="HTH_48"/>
    <property type="match status" value="1"/>
</dbReference>
<comment type="caution">
    <text evidence="2">The sequence shown here is derived from an EMBL/GenBank/DDBJ whole genome shotgun (WGS) entry which is preliminary data.</text>
</comment>
<dbReference type="PROSITE" id="PS50878">
    <property type="entry name" value="RT_POL"/>
    <property type="match status" value="1"/>
</dbReference>
<evidence type="ECO:0000259" key="1">
    <source>
        <dbReference type="PROSITE" id="PS50878"/>
    </source>
</evidence>